<accession>A0ABP5RYI6</accession>
<reference evidence="2" key="1">
    <citation type="journal article" date="2019" name="Int. J. Syst. Evol. Microbiol.">
        <title>The Global Catalogue of Microorganisms (GCM) 10K type strain sequencing project: providing services to taxonomists for standard genome sequencing and annotation.</title>
        <authorList>
            <consortium name="The Broad Institute Genomics Platform"/>
            <consortium name="The Broad Institute Genome Sequencing Center for Infectious Disease"/>
            <person name="Wu L."/>
            <person name="Ma J."/>
        </authorList>
    </citation>
    <scope>NUCLEOTIDE SEQUENCE [LARGE SCALE GENOMIC DNA]</scope>
    <source>
        <strain evidence="2">JCM 7356</strain>
    </source>
</reference>
<dbReference type="Proteomes" id="UP001500305">
    <property type="component" value="Unassembled WGS sequence"/>
</dbReference>
<gene>
    <name evidence="1" type="ORF">GCM10010430_79290</name>
</gene>
<dbReference type="RefSeq" id="WP_344641420.1">
    <property type="nucleotide sequence ID" value="NZ_BAAATR010000086.1"/>
</dbReference>
<dbReference type="EMBL" id="BAAATR010000086">
    <property type="protein sequence ID" value="GAA2281379.1"/>
    <property type="molecule type" value="Genomic_DNA"/>
</dbReference>
<protein>
    <submittedName>
        <fullName evidence="1">Uncharacterized protein</fullName>
    </submittedName>
</protein>
<evidence type="ECO:0000313" key="2">
    <source>
        <dbReference type="Proteomes" id="UP001500305"/>
    </source>
</evidence>
<evidence type="ECO:0000313" key="1">
    <source>
        <dbReference type="EMBL" id="GAA2281379.1"/>
    </source>
</evidence>
<organism evidence="1 2">
    <name type="scientific">Kitasatospora cystarginea</name>
    <dbReference type="NCBI Taxonomy" id="58350"/>
    <lineage>
        <taxon>Bacteria</taxon>
        <taxon>Bacillati</taxon>
        <taxon>Actinomycetota</taxon>
        <taxon>Actinomycetes</taxon>
        <taxon>Kitasatosporales</taxon>
        <taxon>Streptomycetaceae</taxon>
        <taxon>Kitasatospora</taxon>
    </lineage>
</organism>
<name>A0ABP5RYI6_9ACTN</name>
<sequence>MNHTSHPVVRQAPFPFPGERFPRDLGAVVQRTVAEGRMPALVVIHDSEGDWLIGDGVNDPNLPDASGVYCIACMTEDDPSISETASLQPGFAAYRDGPGLPWTIEPFSYGGDEG</sequence>
<comment type="caution">
    <text evidence="1">The sequence shown here is derived from an EMBL/GenBank/DDBJ whole genome shotgun (WGS) entry which is preliminary data.</text>
</comment>
<keyword evidence="2" id="KW-1185">Reference proteome</keyword>
<proteinExistence type="predicted"/>